<evidence type="ECO:0000313" key="5">
    <source>
        <dbReference type="EMBL" id="CAB4844308.1"/>
    </source>
</evidence>
<dbReference type="Gene3D" id="3.40.1610.10">
    <property type="entry name" value="CV3147-like domain"/>
    <property type="match status" value="1"/>
</dbReference>
<dbReference type="EMBL" id="CAEZXB010000028">
    <property type="protein sequence ID" value="CAB4682338.1"/>
    <property type="molecule type" value="Genomic_DNA"/>
</dbReference>
<dbReference type="EMBL" id="CAEZXN010000009">
    <property type="protein sequence ID" value="CAB4690850.1"/>
    <property type="molecule type" value="Genomic_DNA"/>
</dbReference>
<gene>
    <name evidence="3" type="ORF">UFOPK2342_01258</name>
    <name evidence="4" type="ORF">UFOPK2423_00568</name>
    <name evidence="5" type="ORF">UFOPK3266_01102</name>
</gene>
<reference evidence="3" key="1">
    <citation type="submission" date="2020-05" db="EMBL/GenBank/DDBJ databases">
        <authorList>
            <person name="Chiriac C."/>
            <person name="Salcher M."/>
            <person name="Ghai R."/>
            <person name="Kavagutti S V."/>
        </authorList>
    </citation>
    <scope>NUCLEOTIDE SEQUENCE</scope>
</reference>
<proteinExistence type="predicted"/>
<dbReference type="Gene3D" id="2.40.390.10">
    <property type="entry name" value="CV3147-like"/>
    <property type="match status" value="1"/>
</dbReference>
<dbReference type="InterPro" id="IPR024071">
    <property type="entry name" value="S-Me-THD_C_sf"/>
</dbReference>
<dbReference type="SUPFAM" id="SSF160991">
    <property type="entry name" value="CV3147-like"/>
    <property type="match status" value="1"/>
</dbReference>
<evidence type="ECO:0000259" key="2">
    <source>
        <dbReference type="Pfam" id="PF20906"/>
    </source>
</evidence>
<sequence length="358" mass="38367">MRELTLEDLDDMVLGATLLGAGGGGDPYIARLMVRQAMEDFGSVMIASPDELDPDGLVLTTAVIGAPTVISEKVPAGPEFVGCVNSLAAYLGKKPVAIMPIEVGGMNTLIPIAVAAEMGLPVIDADSMRRAFPQIEMTVFTLAGIPASPMSVADEKGNVVVFQTTTNQVAEKLARASVMQLGMANGISCYPMTVKQVREFGIQGSMSYCVDLGRKLSAVQRGEAGAYDAFLEFSGGQKYFSGKVIDIDRRTTEGFAKGTLVIEHLTDPTRTMRIEIQNELLMAFEDGKPVVTTPDLICILDHENAQPITTETLAFGQRVDVIGLPCAPEWHQEGMLELVGPKAFGYDVPYTPMEGARK</sequence>
<accession>A0A6J6NB84</accession>
<evidence type="ECO:0000313" key="4">
    <source>
        <dbReference type="EMBL" id="CAB4690850.1"/>
    </source>
</evidence>
<evidence type="ECO:0000313" key="3">
    <source>
        <dbReference type="EMBL" id="CAB4682338.1"/>
    </source>
</evidence>
<dbReference type="InterPro" id="IPR027479">
    <property type="entry name" value="S-Me-THD_N_sf"/>
</dbReference>
<dbReference type="Pfam" id="PF06032">
    <property type="entry name" value="S-Me-THD_N"/>
    <property type="match status" value="1"/>
</dbReference>
<feature type="domain" description="S-Me-THD N-terminal" evidence="1">
    <location>
        <begin position="7"/>
        <end position="163"/>
    </location>
</feature>
<feature type="domain" description="S-Me-THD-like C-terminal" evidence="2">
    <location>
        <begin position="166"/>
        <end position="353"/>
    </location>
</feature>
<organism evidence="3">
    <name type="scientific">freshwater metagenome</name>
    <dbReference type="NCBI Taxonomy" id="449393"/>
    <lineage>
        <taxon>unclassified sequences</taxon>
        <taxon>metagenomes</taxon>
        <taxon>ecological metagenomes</taxon>
    </lineage>
</organism>
<dbReference type="AlphaFoldDB" id="A0A6J6NB84"/>
<dbReference type="Pfam" id="PF20906">
    <property type="entry name" value="S-Me-THD_C"/>
    <property type="match status" value="1"/>
</dbReference>
<evidence type="ECO:0000259" key="1">
    <source>
        <dbReference type="Pfam" id="PF06032"/>
    </source>
</evidence>
<dbReference type="InterPro" id="IPR048350">
    <property type="entry name" value="S-Me-THD-like_C"/>
</dbReference>
<dbReference type="EMBL" id="CAFBAA010000029">
    <property type="protein sequence ID" value="CAB4844308.1"/>
    <property type="molecule type" value="Genomic_DNA"/>
</dbReference>
<dbReference type="InterPro" id="IPR010318">
    <property type="entry name" value="S-Me-THD_N"/>
</dbReference>
<protein>
    <submittedName>
        <fullName evidence="3">Unannotated protein</fullName>
    </submittedName>
</protein>
<name>A0A6J6NB84_9ZZZZ</name>